<dbReference type="Gene3D" id="2.170.130.10">
    <property type="entry name" value="TonB-dependent receptor, plug domain"/>
    <property type="match status" value="1"/>
</dbReference>
<keyword evidence="2" id="KW-0813">Transport</keyword>
<proteinExistence type="predicted"/>
<dbReference type="InterPro" id="IPR036942">
    <property type="entry name" value="Beta-barrel_TonB_sf"/>
</dbReference>
<evidence type="ECO:0000256" key="6">
    <source>
        <dbReference type="ARBA" id="ARBA00023136"/>
    </source>
</evidence>
<dbReference type="SMART" id="SM00965">
    <property type="entry name" value="STN"/>
    <property type="match status" value="1"/>
</dbReference>
<dbReference type="InterPro" id="IPR011662">
    <property type="entry name" value="Secretin/TonB_short_N"/>
</dbReference>
<keyword evidence="7" id="KW-0998">Cell outer membrane</keyword>
<evidence type="ECO:0000256" key="3">
    <source>
        <dbReference type="ARBA" id="ARBA00022452"/>
    </source>
</evidence>
<dbReference type="Gene3D" id="2.40.170.20">
    <property type="entry name" value="TonB-dependent receptor, beta-barrel domain"/>
    <property type="match status" value="1"/>
</dbReference>
<dbReference type="SUPFAM" id="SSF49464">
    <property type="entry name" value="Carboxypeptidase regulatory domain-like"/>
    <property type="match status" value="1"/>
</dbReference>
<dbReference type="SUPFAM" id="SSF56935">
    <property type="entry name" value="Porins"/>
    <property type="match status" value="1"/>
</dbReference>
<evidence type="ECO:0000313" key="11">
    <source>
        <dbReference type="Proteomes" id="UP001500298"/>
    </source>
</evidence>
<feature type="signal peptide" evidence="8">
    <location>
        <begin position="1"/>
        <end position="22"/>
    </location>
</feature>
<reference evidence="11" key="1">
    <citation type="journal article" date="2019" name="Int. J. Syst. Evol. Microbiol.">
        <title>The Global Catalogue of Microorganisms (GCM) 10K type strain sequencing project: providing services to taxonomists for standard genome sequencing and annotation.</title>
        <authorList>
            <consortium name="The Broad Institute Genomics Platform"/>
            <consortium name="The Broad Institute Genome Sequencing Center for Infectious Disease"/>
            <person name="Wu L."/>
            <person name="Ma J."/>
        </authorList>
    </citation>
    <scope>NUCLEOTIDE SEQUENCE [LARGE SCALE GENOMIC DNA]</scope>
    <source>
        <strain evidence="11">JCM 18326</strain>
    </source>
</reference>
<evidence type="ECO:0000256" key="1">
    <source>
        <dbReference type="ARBA" id="ARBA00004571"/>
    </source>
</evidence>
<keyword evidence="5 8" id="KW-0732">Signal</keyword>
<dbReference type="RefSeq" id="WP_345369061.1">
    <property type="nucleotide sequence ID" value="NZ_BAABJX010000011.1"/>
</dbReference>
<name>A0ABP9D194_9BACT</name>
<dbReference type="Pfam" id="PF07715">
    <property type="entry name" value="Plug"/>
    <property type="match status" value="1"/>
</dbReference>
<dbReference type="EMBL" id="BAABJX010000011">
    <property type="protein sequence ID" value="GAA4824149.1"/>
    <property type="molecule type" value="Genomic_DNA"/>
</dbReference>
<evidence type="ECO:0000313" key="10">
    <source>
        <dbReference type="EMBL" id="GAA4824149.1"/>
    </source>
</evidence>
<keyword evidence="4" id="KW-0812">Transmembrane</keyword>
<dbReference type="Proteomes" id="UP001500298">
    <property type="component" value="Unassembled WGS sequence"/>
</dbReference>
<evidence type="ECO:0000256" key="8">
    <source>
        <dbReference type="SAM" id="SignalP"/>
    </source>
</evidence>
<keyword evidence="3" id="KW-1134">Transmembrane beta strand</keyword>
<sequence length="860" mass="98239">MIIKTIKLTIALCILSTVFLQAQEAIIPVSKWSGDYRNIPLETVFRELKQQGYYVSYDPEKVKEISVTISFQELEIKEAIQQLLSSTPLSFDLINGKHVVIYRKDEAPRVTLKQYVLDAETKAPLPFAMVAMQQEQKGILTGEDGSFTLSPRKTDTLSIRYVGFQPVQIAVRDFMGDAPILLRKSVLQMEALEVLEKDSLEGFSSEGQASAVKVEKSVVSGLAAATEDNALYALQMLPGVERTGGGASLQVRGGTADQNLTLADGFTVFQWEHYFGLFNVFNPAVVDSLTLLKGGFDSRYGARVSSILDIHLKEPYFQRVEGEVSLQLLQASANLSFPIVKNKLSLLLAGRTSHPLWGKLTADLTEEEVMLRPADRYDQGTATGDFYVHQLRPQTTYNDWNVKLLWRPHTDHLLTLSVLGAEDHFRSQLTTAPQNMSAVRQYTSWDRRHWSNTGASLSWLSFHPLGEWHVRASYSGFKQRMEREERFRRRILPENTRMNREYQHLEELSFKPKILVNTPVGLLDAGAVLQHNQLDYTLIKRDQLQESEQLSAATSTGVFAQLMPQIGELSLKVGGRGWYYQPTGKWYWAPRLSGELGNQEQWIRGKFALGRYYQFMHQISDPLSNDMLWLLSDDINIPVLQSDHLIGGVNIGKGKGRLDAEVYLKRTNGAISDIAFRSPEYRNLLQGTGLSRGVDVFYEWKGKYIDYYVAYAINHRKRRYNAEVHEDALTNSWQLASTYHYKAFSIGATWNWSRNDYEIRGLPERATEDRPLLQLALEPFDIPVYHRLDLSSQYHFSIAKKLDAKVALTVYDVYDRRNLEERQLQYVPYYDKTLIARKEFILTDIYQTGMLTNLSFSVRF</sequence>
<feature type="domain" description="Secretin/TonB short N-terminal" evidence="9">
    <location>
        <begin position="53"/>
        <end position="104"/>
    </location>
</feature>
<feature type="chain" id="PRO_5045592346" description="Secretin/TonB short N-terminal domain-containing protein" evidence="8">
    <location>
        <begin position="23"/>
        <end position="860"/>
    </location>
</feature>
<evidence type="ECO:0000259" key="9">
    <source>
        <dbReference type="SMART" id="SM00965"/>
    </source>
</evidence>
<dbReference type="InterPro" id="IPR008969">
    <property type="entry name" value="CarboxyPept-like_regulatory"/>
</dbReference>
<evidence type="ECO:0000256" key="7">
    <source>
        <dbReference type="ARBA" id="ARBA00023237"/>
    </source>
</evidence>
<dbReference type="InterPro" id="IPR037066">
    <property type="entry name" value="Plug_dom_sf"/>
</dbReference>
<dbReference type="Pfam" id="PF13715">
    <property type="entry name" value="CarbopepD_reg_2"/>
    <property type="match status" value="1"/>
</dbReference>
<comment type="subcellular location">
    <subcellularLocation>
        <location evidence="1">Cell outer membrane</location>
        <topology evidence="1">Multi-pass membrane protein</topology>
    </subcellularLocation>
</comment>
<evidence type="ECO:0000256" key="5">
    <source>
        <dbReference type="ARBA" id="ARBA00022729"/>
    </source>
</evidence>
<evidence type="ECO:0000256" key="2">
    <source>
        <dbReference type="ARBA" id="ARBA00022448"/>
    </source>
</evidence>
<evidence type="ECO:0000256" key="4">
    <source>
        <dbReference type="ARBA" id="ARBA00022692"/>
    </source>
</evidence>
<organism evidence="10 11">
    <name type="scientific">Algivirga pacifica</name>
    <dbReference type="NCBI Taxonomy" id="1162670"/>
    <lineage>
        <taxon>Bacteria</taxon>
        <taxon>Pseudomonadati</taxon>
        <taxon>Bacteroidota</taxon>
        <taxon>Cytophagia</taxon>
        <taxon>Cytophagales</taxon>
        <taxon>Flammeovirgaceae</taxon>
        <taxon>Algivirga</taxon>
    </lineage>
</organism>
<dbReference type="PANTHER" id="PTHR30069:SF29">
    <property type="entry name" value="HEMOGLOBIN AND HEMOGLOBIN-HAPTOGLOBIN-BINDING PROTEIN 1-RELATED"/>
    <property type="match status" value="1"/>
</dbReference>
<gene>
    <name evidence="10" type="ORF">GCM10023331_05850</name>
</gene>
<keyword evidence="6" id="KW-0472">Membrane</keyword>
<comment type="caution">
    <text evidence="10">The sequence shown here is derived from an EMBL/GenBank/DDBJ whole genome shotgun (WGS) entry which is preliminary data.</text>
</comment>
<keyword evidence="11" id="KW-1185">Reference proteome</keyword>
<dbReference type="PANTHER" id="PTHR30069">
    <property type="entry name" value="TONB-DEPENDENT OUTER MEMBRANE RECEPTOR"/>
    <property type="match status" value="1"/>
</dbReference>
<accession>A0ABP9D194</accession>
<protein>
    <recommendedName>
        <fullName evidence="9">Secretin/TonB short N-terminal domain-containing protein</fullName>
    </recommendedName>
</protein>
<dbReference type="InterPro" id="IPR012910">
    <property type="entry name" value="Plug_dom"/>
</dbReference>
<dbReference type="InterPro" id="IPR039426">
    <property type="entry name" value="TonB-dep_rcpt-like"/>
</dbReference>